<evidence type="ECO:0000313" key="1">
    <source>
        <dbReference type="Proteomes" id="UP000095283"/>
    </source>
</evidence>
<evidence type="ECO:0000313" key="2">
    <source>
        <dbReference type="WBParaSite" id="Hba_09789"/>
    </source>
</evidence>
<dbReference type="AlphaFoldDB" id="A0A1I7WXF0"/>
<keyword evidence="1" id="KW-1185">Reference proteome</keyword>
<dbReference type="Proteomes" id="UP000095283">
    <property type="component" value="Unplaced"/>
</dbReference>
<reference evidence="2" key="1">
    <citation type="submission" date="2016-11" db="UniProtKB">
        <authorList>
            <consortium name="WormBaseParasite"/>
        </authorList>
    </citation>
    <scope>IDENTIFICATION</scope>
</reference>
<protein>
    <submittedName>
        <fullName evidence="2">Protein kinase domain-containing protein</fullName>
    </submittedName>
</protein>
<dbReference type="WBParaSite" id="Hba_09789">
    <property type="protein sequence ID" value="Hba_09789"/>
    <property type="gene ID" value="Hba_09789"/>
</dbReference>
<name>A0A1I7WXF0_HETBA</name>
<organism evidence="1 2">
    <name type="scientific">Heterorhabditis bacteriophora</name>
    <name type="common">Entomopathogenic nematode worm</name>
    <dbReference type="NCBI Taxonomy" id="37862"/>
    <lineage>
        <taxon>Eukaryota</taxon>
        <taxon>Metazoa</taxon>
        <taxon>Ecdysozoa</taxon>
        <taxon>Nematoda</taxon>
        <taxon>Chromadorea</taxon>
        <taxon>Rhabditida</taxon>
        <taxon>Rhabditina</taxon>
        <taxon>Rhabditomorpha</taxon>
        <taxon>Strongyloidea</taxon>
        <taxon>Heterorhabditidae</taxon>
        <taxon>Heterorhabditis</taxon>
    </lineage>
</organism>
<accession>A0A1I7WXF0</accession>
<proteinExistence type="predicted"/>
<sequence length="127" mass="14497">MMALWCRSNEVGFAAQDRFHSRTERRFHFFLVLLAELVRSNAPQQLPSKIASIETKQFIRPTHIAYSACFYTKMYKNSYNTNPLSEYVRGCRGLVVVEPGLCLRAQLPPPLVERRGVILDASEAFGT</sequence>